<organism evidence="2 3">
    <name type="scientific">Lentinula lateritia</name>
    <dbReference type="NCBI Taxonomy" id="40482"/>
    <lineage>
        <taxon>Eukaryota</taxon>
        <taxon>Fungi</taxon>
        <taxon>Dikarya</taxon>
        <taxon>Basidiomycota</taxon>
        <taxon>Agaricomycotina</taxon>
        <taxon>Agaricomycetes</taxon>
        <taxon>Agaricomycetidae</taxon>
        <taxon>Agaricales</taxon>
        <taxon>Marasmiineae</taxon>
        <taxon>Omphalotaceae</taxon>
        <taxon>Lentinula</taxon>
    </lineage>
</organism>
<protein>
    <recommendedName>
        <fullName evidence="4">Hydrophobin</fullName>
    </recommendedName>
</protein>
<feature type="chain" id="PRO_5046538356" description="Hydrophobin" evidence="1">
    <location>
        <begin position="25"/>
        <end position="231"/>
    </location>
</feature>
<feature type="signal peptide" evidence="1">
    <location>
        <begin position="1"/>
        <end position="24"/>
    </location>
</feature>
<dbReference type="EMBL" id="JANVFT010000037">
    <property type="protein sequence ID" value="KAJ4492481.1"/>
    <property type="molecule type" value="Genomic_DNA"/>
</dbReference>
<evidence type="ECO:0000313" key="3">
    <source>
        <dbReference type="Proteomes" id="UP001150217"/>
    </source>
</evidence>
<name>A0ABQ8VFR6_9AGAR</name>
<sequence>MSFINKAITFASIFLVAVEASVLAQRQTSCATLLESCADSACCDGFTCASLPILGSVCSIALPTGTSTVSTVSSSTGTGSTGLPSSICAASGEPCVSLAGDNSERWGSHAAPGYLPIVESKFRVTLPSKVPTRYIYIQKVSVEKVNTNTKVSQLQTFFESHCTCILLPPVTTFWFSMGVVSRAVVLNETVHLPHDRMVFDARVSSAILYAATASVCLSLVLAKGNHDSLLI</sequence>
<reference evidence="2" key="1">
    <citation type="submission" date="2022-08" db="EMBL/GenBank/DDBJ databases">
        <title>A Global Phylogenomic Analysis of the Shiitake Genus Lentinula.</title>
        <authorList>
            <consortium name="DOE Joint Genome Institute"/>
            <person name="Sierra-Patev S."/>
            <person name="Min B."/>
            <person name="Naranjo-Ortiz M."/>
            <person name="Looney B."/>
            <person name="Konkel Z."/>
            <person name="Slot J.C."/>
            <person name="Sakamoto Y."/>
            <person name="Steenwyk J.L."/>
            <person name="Rokas A."/>
            <person name="Carro J."/>
            <person name="Camarero S."/>
            <person name="Ferreira P."/>
            <person name="Molpeceres G."/>
            <person name="Ruiz-Duenas F.J."/>
            <person name="Serrano A."/>
            <person name="Henrissat B."/>
            <person name="Drula E."/>
            <person name="Hughes K.W."/>
            <person name="Mata J.L."/>
            <person name="Ishikawa N.K."/>
            <person name="Vargas-Isla R."/>
            <person name="Ushijima S."/>
            <person name="Smith C.A."/>
            <person name="Ahrendt S."/>
            <person name="Andreopoulos W."/>
            <person name="He G."/>
            <person name="Labutti K."/>
            <person name="Lipzen A."/>
            <person name="Ng V."/>
            <person name="Riley R."/>
            <person name="Sandor L."/>
            <person name="Barry K."/>
            <person name="Martinez A.T."/>
            <person name="Xiao Y."/>
            <person name="Gibbons J.G."/>
            <person name="Terashima K."/>
            <person name="Grigoriev I.V."/>
            <person name="Hibbett D.S."/>
        </authorList>
    </citation>
    <scope>NUCLEOTIDE SEQUENCE</scope>
    <source>
        <strain evidence="2">RHP3577 ss4</strain>
    </source>
</reference>
<proteinExistence type="predicted"/>
<dbReference type="Proteomes" id="UP001150217">
    <property type="component" value="Unassembled WGS sequence"/>
</dbReference>
<evidence type="ECO:0000313" key="2">
    <source>
        <dbReference type="EMBL" id="KAJ4492481.1"/>
    </source>
</evidence>
<keyword evidence="3" id="KW-1185">Reference proteome</keyword>
<evidence type="ECO:0000256" key="1">
    <source>
        <dbReference type="SAM" id="SignalP"/>
    </source>
</evidence>
<evidence type="ECO:0008006" key="4">
    <source>
        <dbReference type="Google" id="ProtNLM"/>
    </source>
</evidence>
<accession>A0ABQ8VFR6</accession>
<keyword evidence="1" id="KW-0732">Signal</keyword>
<comment type="caution">
    <text evidence="2">The sequence shown here is derived from an EMBL/GenBank/DDBJ whole genome shotgun (WGS) entry which is preliminary data.</text>
</comment>
<gene>
    <name evidence="2" type="ORF">C8R41DRAFT_867174</name>
</gene>